<protein>
    <recommendedName>
        <fullName evidence="1">CoA-binding domain-containing protein</fullName>
    </recommendedName>
</protein>
<keyword evidence="3" id="KW-1185">Reference proteome</keyword>
<dbReference type="EMBL" id="JAACJK010000163">
    <property type="protein sequence ID" value="KAF5325719.1"/>
    <property type="molecule type" value="Genomic_DNA"/>
</dbReference>
<dbReference type="AlphaFoldDB" id="A0A8H5BM98"/>
<dbReference type="Pfam" id="PF13380">
    <property type="entry name" value="CoA_binding_2"/>
    <property type="match status" value="1"/>
</dbReference>
<name>A0A8H5BM98_9AGAR</name>
<dbReference type="Proteomes" id="UP000541558">
    <property type="component" value="Unassembled WGS sequence"/>
</dbReference>
<organism evidence="2 3">
    <name type="scientific">Ephemerocybe angulata</name>
    <dbReference type="NCBI Taxonomy" id="980116"/>
    <lineage>
        <taxon>Eukaryota</taxon>
        <taxon>Fungi</taxon>
        <taxon>Dikarya</taxon>
        <taxon>Basidiomycota</taxon>
        <taxon>Agaricomycotina</taxon>
        <taxon>Agaricomycetes</taxon>
        <taxon>Agaricomycetidae</taxon>
        <taxon>Agaricales</taxon>
        <taxon>Agaricineae</taxon>
        <taxon>Psathyrellaceae</taxon>
        <taxon>Ephemerocybe</taxon>
    </lineage>
</organism>
<evidence type="ECO:0000259" key="1">
    <source>
        <dbReference type="SMART" id="SM00881"/>
    </source>
</evidence>
<comment type="caution">
    <text evidence="2">The sequence shown here is derived from an EMBL/GenBank/DDBJ whole genome shotgun (WGS) entry which is preliminary data.</text>
</comment>
<accession>A0A8H5BM98</accession>
<evidence type="ECO:0000313" key="3">
    <source>
        <dbReference type="Proteomes" id="UP000541558"/>
    </source>
</evidence>
<evidence type="ECO:0000313" key="2">
    <source>
        <dbReference type="EMBL" id="KAF5325719.1"/>
    </source>
</evidence>
<dbReference type="InterPro" id="IPR003781">
    <property type="entry name" value="CoA-bd"/>
</dbReference>
<sequence>MAATTTAVIQKTFLASPFFAVVGASKDQSKFGTKVLKWYKSRDYQVTPVHPKESELEEISALKAISDLPSPKETSISVITPPKVTLSLLQLAKELSVPALWLQPGAEDAAVVEYIKESGLGDRVIYGGPCILVEGDSIAESLKSNL</sequence>
<feature type="domain" description="CoA-binding" evidence="1">
    <location>
        <begin position="13"/>
        <end position="106"/>
    </location>
</feature>
<proteinExistence type="predicted"/>
<reference evidence="2 3" key="1">
    <citation type="journal article" date="2020" name="ISME J.">
        <title>Uncovering the hidden diversity of litter-decomposition mechanisms in mushroom-forming fungi.</title>
        <authorList>
            <person name="Floudas D."/>
            <person name="Bentzer J."/>
            <person name="Ahren D."/>
            <person name="Johansson T."/>
            <person name="Persson P."/>
            <person name="Tunlid A."/>
        </authorList>
    </citation>
    <scope>NUCLEOTIDE SEQUENCE [LARGE SCALE GENOMIC DNA]</scope>
    <source>
        <strain evidence="2 3">CBS 175.51</strain>
    </source>
</reference>
<dbReference type="SUPFAM" id="SSF51735">
    <property type="entry name" value="NAD(P)-binding Rossmann-fold domains"/>
    <property type="match status" value="1"/>
</dbReference>
<dbReference type="PANTHER" id="PTHR33303:SF2">
    <property type="entry name" value="COA-BINDING DOMAIN-CONTAINING PROTEIN"/>
    <property type="match status" value="1"/>
</dbReference>
<dbReference type="InterPro" id="IPR036291">
    <property type="entry name" value="NAD(P)-bd_dom_sf"/>
</dbReference>
<gene>
    <name evidence="2" type="ORF">D9611_000401</name>
</gene>
<dbReference type="SMART" id="SM00881">
    <property type="entry name" value="CoA_binding"/>
    <property type="match status" value="1"/>
</dbReference>
<dbReference type="PANTHER" id="PTHR33303">
    <property type="entry name" value="CYTOPLASMIC PROTEIN-RELATED"/>
    <property type="match status" value="1"/>
</dbReference>
<dbReference type="Gene3D" id="3.40.50.720">
    <property type="entry name" value="NAD(P)-binding Rossmann-like Domain"/>
    <property type="match status" value="1"/>
</dbReference>
<dbReference type="OrthoDB" id="5138418at2759"/>